<accession>A0A918J6M5</accession>
<proteinExistence type="predicted"/>
<sequence length="64" mass="7630">MFMQKLSLIYKYGRNKEEIQENIKVDPFSNRTISKDILLRLENQLSFTYGHIESFNKNSTKTNN</sequence>
<dbReference type="EMBL" id="BMWP01000065">
    <property type="protein sequence ID" value="GGW51959.1"/>
    <property type="molecule type" value="Genomic_DNA"/>
</dbReference>
<gene>
    <name evidence="1" type="ORF">GCM10007383_39030</name>
</gene>
<evidence type="ECO:0000313" key="1">
    <source>
        <dbReference type="EMBL" id="GGW51959.1"/>
    </source>
</evidence>
<dbReference type="AlphaFoldDB" id="A0A918J6M5"/>
<reference evidence="1" key="1">
    <citation type="journal article" date="2014" name="Int. J. Syst. Evol. Microbiol.">
        <title>Complete genome sequence of Corynebacterium casei LMG S-19264T (=DSM 44701T), isolated from a smear-ripened cheese.</title>
        <authorList>
            <consortium name="US DOE Joint Genome Institute (JGI-PGF)"/>
            <person name="Walter F."/>
            <person name="Albersmeier A."/>
            <person name="Kalinowski J."/>
            <person name="Ruckert C."/>
        </authorList>
    </citation>
    <scope>NUCLEOTIDE SEQUENCE</scope>
    <source>
        <strain evidence="1">KCTC 12113</strain>
    </source>
</reference>
<dbReference type="Proteomes" id="UP000634668">
    <property type="component" value="Unassembled WGS sequence"/>
</dbReference>
<organism evidence="1 2">
    <name type="scientific">Arenibacter certesii</name>
    <dbReference type="NCBI Taxonomy" id="228955"/>
    <lineage>
        <taxon>Bacteria</taxon>
        <taxon>Pseudomonadati</taxon>
        <taxon>Bacteroidota</taxon>
        <taxon>Flavobacteriia</taxon>
        <taxon>Flavobacteriales</taxon>
        <taxon>Flavobacteriaceae</taxon>
        <taxon>Arenibacter</taxon>
    </lineage>
</organism>
<comment type="caution">
    <text evidence="1">The sequence shown here is derived from an EMBL/GenBank/DDBJ whole genome shotgun (WGS) entry which is preliminary data.</text>
</comment>
<reference evidence="1" key="2">
    <citation type="submission" date="2020-09" db="EMBL/GenBank/DDBJ databases">
        <authorList>
            <person name="Sun Q."/>
            <person name="Kim S."/>
        </authorList>
    </citation>
    <scope>NUCLEOTIDE SEQUENCE</scope>
    <source>
        <strain evidence="1">KCTC 12113</strain>
    </source>
</reference>
<name>A0A918J6M5_9FLAO</name>
<evidence type="ECO:0000313" key="2">
    <source>
        <dbReference type="Proteomes" id="UP000634668"/>
    </source>
</evidence>
<keyword evidence="2" id="KW-1185">Reference proteome</keyword>
<protein>
    <submittedName>
        <fullName evidence="1">Uncharacterized protein</fullName>
    </submittedName>
</protein>